<dbReference type="AlphaFoldDB" id="A5Y8X8"/>
<evidence type="ECO:0000313" key="8">
    <source>
        <dbReference type="EMBL" id="ABQ82087.1"/>
    </source>
</evidence>
<evidence type="ECO:0000259" key="6">
    <source>
        <dbReference type="Pfam" id="PF03944"/>
    </source>
</evidence>
<reference evidence="8" key="1">
    <citation type="journal article" date="2008" name="FEMS Microbiol. Lett.">
        <title>A pair of adjacent genes, cry5Ad and orf2-5Ad, encode the typical N- and C-terminal regions of a Cry5Adelta-endotoxin as two separate proteins in Bacillus thuringiensis strain L366.</title>
        <authorList>
            <person name="Lenane I.J."/>
            <person name="Bagnall N.H."/>
            <person name="Josh P.F."/>
            <person name="Pearson R.D."/>
            <person name="Akhurst R.J."/>
            <person name="Kotze A.C."/>
        </authorList>
    </citation>
    <scope>NUCLEOTIDE SEQUENCE</scope>
</reference>
<dbReference type="SUPFAM" id="SSF56849">
    <property type="entry name" value="delta-Endotoxin (insectocide), N-terminal domain"/>
    <property type="match status" value="1"/>
</dbReference>
<evidence type="ECO:0000256" key="4">
    <source>
        <dbReference type="ARBA" id="ARBA00023026"/>
    </source>
</evidence>
<dbReference type="GO" id="GO:0090729">
    <property type="term" value="F:toxin activity"/>
    <property type="evidence" value="ECO:0007669"/>
    <property type="project" value="UniProtKB-KW"/>
</dbReference>
<comment type="similarity">
    <text evidence="1">Belongs to the delta endotoxin family.</text>
</comment>
<protein>
    <recommendedName>
        <fullName evidence="5">Crystaline entomocidal protoxin</fullName>
    </recommendedName>
</protein>
<name>A5Y8X8_BACTU</name>
<sequence>MAILNELYPSVPYNVLAYTPPSFLPDAGTQATPADLTAYEQLLKNLEKGINAGTYSKAIADVLKGIFIDDTINYQTYVNIGLSLITLAVPEIGIFTPFIGLFFAALNKHDAPPPPNAKDIFEAMKPAIQEMIDRTLTADEQTFLNGEISGLQNLAARYQSTMDDIQSHGGFNKVDSGLIKKFTDEVLSLNSFYTDRLPVFITDNTADRTLLGLPYYAILASMHLMLLRDIITKGPTWDSKINFTPDAIDSFKTDIKNNIKLYSKTIYDVFQKGLASYGTPSDLESFAKKQKYIEIMTTHCLDFARLFPTFDPDLYPTGSGDISLQKTRRILSPFIPIRTADGLTLNNTSIDTSNWPNYENGNGAFPNPKERISKQFKLYPSWRAGQYGGLLQPYLWAIEVQDSVETRLYGQLPAVDPQAGPNYVSIDSSNPIIQINMDTWKTPPQGASGWNTNLMRGSVSGLSFLQRDGTRLSAGMGGGFADTIYSLPATHYLSYLYGTPYQTSDNYSGHVGALVGVSTPQEATLPNIIGQPDEQGNVSTMGFPFEKASYGGTVVKEWLNGANAMKLSPGQSIGIPITNVTKQNYQVRCRYASNSDNPVFFNVDTGGANPIFQQINFESTVDSNMGVKGENGVYVVKSIATTDNSFTVKIPAKTINVHLTNQGSSDIFLDRIEFIPFKLTLSPTPITLDPMKTITASVLSATRASDGITTINDPVDGTLLSLPMGTSIDFSILNPTQTGTYQVSILYKSSSGGFTITKVTNDQNGQMVDYASTSELQYSNPIYVLSSNTGNTVLTIGPGGYSGPDLLIKEIRFTPATPNSSNKIDTDFQLVDGQGTVTIWKSDKIAYTLADIDIQISFNQTAWQSPNITPYLNDDPVGGIATFYNTTGESQHFTKDSLLFQRGFNNIRVNNGFGGATISGHMKANVIDNPS</sequence>
<dbReference type="Pfam" id="PF03945">
    <property type="entry name" value="Endotoxin_N"/>
    <property type="match status" value="1"/>
</dbReference>
<evidence type="ECO:0000256" key="5">
    <source>
        <dbReference type="ARBA" id="ARBA00029653"/>
    </source>
</evidence>
<dbReference type="InterPro" id="IPR036716">
    <property type="entry name" value="Pest_crys_N_sf"/>
</dbReference>
<dbReference type="Pfam" id="PF03944">
    <property type="entry name" value="Endotoxin_C"/>
    <property type="match status" value="1"/>
</dbReference>
<dbReference type="CDD" id="cd04085">
    <property type="entry name" value="delta_endotoxin_C"/>
    <property type="match status" value="1"/>
</dbReference>
<dbReference type="InterPro" id="IPR005638">
    <property type="entry name" value="Pest_crys_dom-III"/>
</dbReference>
<dbReference type="SMR" id="A5Y8X8"/>
<organism evidence="8">
    <name type="scientific">Bacillus thuringiensis</name>
    <dbReference type="NCBI Taxonomy" id="1428"/>
    <lineage>
        <taxon>Bacteria</taxon>
        <taxon>Bacillati</taxon>
        <taxon>Bacillota</taxon>
        <taxon>Bacilli</taxon>
        <taxon>Bacillales</taxon>
        <taxon>Bacillaceae</taxon>
        <taxon>Bacillus</taxon>
        <taxon>Bacillus cereus group</taxon>
    </lineage>
</organism>
<dbReference type="GO" id="GO:0001907">
    <property type="term" value="P:symbiont-mediated killing of host cell"/>
    <property type="evidence" value="ECO:0007669"/>
    <property type="project" value="InterPro"/>
</dbReference>
<dbReference type="Gene3D" id="1.20.190.10">
    <property type="entry name" value="Pesticidal crystal protein, N-terminal domain"/>
    <property type="match status" value="1"/>
</dbReference>
<evidence type="ECO:0000256" key="2">
    <source>
        <dbReference type="ARBA" id="ARBA00022656"/>
    </source>
</evidence>
<dbReference type="EMBL" id="EF219060">
    <property type="protein sequence ID" value="ABQ82087.1"/>
    <property type="molecule type" value="Genomic_DNA"/>
</dbReference>
<dbReference type="InterPro" id="IPR005639">
    <property type="entry name" value="Pest_crys_dom_I"/>
</dbReference>
<keyword evidence="2" id="KW-0800">Toxin</keyword>
<evidence type="ECO:0000259" key="7">
    <source>
        <dbReference type="Pfam" id="PF03945"/>
    </source>
</evidence>
<evidence type="ECO:0000256" key="1">
    <source>
        <dbReference type="ARBA" id="ARBA00007819"/>
    </source>
</evidence>
<keyword evidence="3" id="KW-0749">Sporulation</keyword>
<proteinExistence type="inferred from homology"/>
<feature type="domain" description="Pesticidal crystal protein" evidence="6">
    <location>
        <begin position="542"/>
        <end position="677"/>
    </location>
</feature>
<dbReference type="Gene3D" id="2.60.120.260">
    <property type="entry name" value="Galactose-binding domain-like"/>
    <property type="match status" value="1"/>
</dbReference>
<evidence type="ECO:0000256" key="3">
    <source>
        <dbReference type="ARBA" id="ARBA00022969"/>
    </source>
</evidence>
<accession>A5Y8X8</accession>
<dbReference type="SUPFAM" id="SSF49785">
    <property type="entry name" value="Galactose-binding domain-like"/>
    <property type="match status" value="1"/>
</dbReference>
<dbReference type="InterPro" id="IPR008979">
    <property type="entry name" value="Galactose-bd-like_sf"/>
</dbReference>
<dbReference type="GO" id="GO:0030435">
    <property type="term" value="P:sporulation resulting in formation of a cellular spore"/>
    <property type="evidence" value="ECO:0007669"/>
    <property type="project" value="UniProtKB-KW"/>
</dbReference>
<feature type="domain" description="Pesticidal crystal protein" evidence="7">
    <location>
        <begin position="80"/>
        <end position="311"/>
    </location>
</feature>
<keyword evidence="4" id="KW-0843">Virulence</keyword>